<accession>A0ABX7ET02</accession>
<name>A0ABX7ET02_9HYPH</name>
<evidence type="ECO:0000256" key="3">
    <source>
        <dbReference type="ARBA" id="ARBA00023082"/>
    </source>
</evidence>
<keyword evidence="8" id="KW-1185">Reference proteome</keyword>
<evidence type="ECO:0000259" key="6">
    <source>
        <dbReference type="Pfam" id="PF04542"/>
    </source>
</evidence>
<evidence type="ECO:0000256" key="1">
    <source>
        <dbReference type="ARBA" id="ARBA00010641"/>
    </source>
</evidence>
<dbReference type="SUPFAM" id="SSF88946">
    <property type="entry name" value="Sigma2 domain of RNA polymerase sigma factors"/>
    <property type="match status" value="1"/>
</dbReference>
<evidence type="ECO:0000256" key="2">
    <source>
        <dbReference type="ARBA" id="ARBA00023015"/>
    </source>
</evidence>
<evidence type="ECO:0000313" key="7">
    <source>
        <dbReference type="EMBL" id="QRF51388.1"/>
    </source>
</evidence>
<sequence length="206" mass="23663">MGDIVQARQFRQLLNEARRLSRRADEAEDLLQDALLAAITAGREDFSKPENLRWLRGVLRHRSTFVARSAVRRRQQESVFVFWQPQTREPAEPNDLDRHLQRLPPGLRTTFLLALNGQTHAEIRHLLKLNEAALRQRICEIRKRLRPFEFTGAVPERLCGNLTFGSIRQSLRPLIGHVDAMLATHDPDGHLISFGRDLTKTRPAAT</sequence>
<organism evidence="7 8">
    <name type="scientific">Rhizobium rosettiformans</name>
    <dbReference type="NCBI Taxonomy" id="1368430"/>
    <lineage>
        <taxon>Bacteria</taxon>
        <taxon>Pseudomonadati</taxon>
        <taxon>Pseudomonadota</taxon>
        <taxon>Alphaproteobacteria</taxon>
        <taxon>Hyphomicrobiales</taxon>
        <taxon>Rhizobiaceae</taxon>
        <taxon>Rhizobium/Agrobacterium group</taxon>
        <taxon>Rhizobium</taxon>
    </lineage>
</organism>
<evidence type="ECO:0000256" key="4">
    <source>
        <dbReference type="ARBA" id="ARBA00023163"/>
    </source>
</evidence>
<keyword evidence="4" id="KW-0804">Transcription</keyword>
<gene>
    <name evidence="7" type="ORF">D4A92_08040</name>
</gene>
<dbReference type="InterPro" id="IPR007627">
    <property type="entry name" value="RNA_pol_sigma70_r2"/>
</dbReference>
<dbReference type="Gene3D" id="1.10.10.10">
    <property type="entry name" value="Winged helix-like DNA-binding domain superfamily/Winged helix DNA-binding domain"/>
    <property type="match status" value="1"/>
</dbReference>
<dbReference type="InterPro" id="IPR036388">
    <property type="entry name" value="WH-like_DNA-bd_sf"/>
</dbReference>
<dbReference type="Proteomes" id="UP000596351">
    <property type="component" value="Chromosome"/>
</dbReference>
<dbReference type="Pfam" id="PF04542">
    <property type="entry name" value="Sigma70_r2"/>
    <property type="match status" value="1"/>
</dbReference>
<dbReference type="SUPFAM" id="SSF88659">
    <property type="entry name" value="Sigma3 and sigma4 domains of RNA polymerase sigma factors"/>
    <property type="match status" value="1"/>
</dbReference>
<keyword evidence="2" id="KW-0805">Transcription regulation</keyword>
<reference evidence="7 8" key="1">
    <citation type="submission" date="2018-09" db="EMBL/GenBank/DDBJ databases">
        <title>Rhizobium sp. MAE2-X.</title>
        <authorList>
            <person name="Lee Y."/>
            <person name="Jeon C.O."/>
        </authorList>
    </citation>
    <scope>NUCLEOTIDE SEQUENCE [LARGE SCALE GENOMIC DNA]</scope>
    <source>
        <strain evidence="7 8">MAE2-X</strain>
    </source>
</reference>
<dbReference type="InterPro" id="IPR039425">
    <property type="entry name" value="RNA_pol_sigma-70-like"/>
</dbReference>
<dbReference type="PANTHER" id="PTHR43133">
    <property type="entry name" value="RNA POLYMERASE ECF-TYPE SIGMA FACTO"/>
    <property type="match status" value="1"/>
</dbReference>
<protein>
    <submittedName>
        <fullName evidence="7">RNA polymerase sigma factor</fullName>
    </submittedName>
</protein>
<dbReference type="InterPro" id="IPR013325">
    <property type="entry name" value="RNA_pol_sigma_r2"/>
</dbReference>
<dbReference type="Gene3D" id="1.10.1740.10">
    <property type="match status" value="1"/>
</dbReference>
<keyword evidence="5" id="KW-0175">Coiled coil</keyword>
<dbReference type="PANTHER" id="PTHR43133:SF25">
    <property type="entry name" value="RNA POLYMERASE SIGMA FACTOR RFAY-RELATED"/>
    <property type="match status" value="1"/>
</dbReference>
<evidence type="ECO:0000313" key="8">
    <source>
        <dbReference type="Proteomes" id="UP000596351"/>
    </source>
</evidence>
<comment type="similarity">
    <text evidence="1">Belongs to the sigma-70 factor family. ECF subfamily.</text>
</comment>
<dbReference type="EMBL" id="CP032405">
    <property type="protein sequence ID" value="QRF51388.1"/>
    <property type="molecule type" value="Genomic_DNA"/>
</dbReference>
<dbReference type="InterPro" id="IPR013324">
    <property type="entry name" value="RNA_pol_sigma_r3/r4-like"/>
</dbReference>
<feature type="domain" description="RNA polymerase sigma-70 region 2" evidence="6">
    <location>
        <begin position="11"/>
        <end position="62"/>
    </location>
</feature>
<evidence type="ECO:0000256" key="5">
    <source>
        <dbReference type="SAM" id="Coils"/>
    </source>
</evidence>
<keyword evidence="3" id="KW-0731">Sigma factor</keyword>
<proteinExistence type="inferred from homology"/>
<feature type="coiled-coil region" evidence="5">
    <location>
        <begin position="10"/>
        <end position="37"/>
    </location>
</feature>